<sequence length="1079" mass="123213">MLSGTTVIADFLEPFILGISCIVGGEQFSILLSHTTLSLKVQSFILIAVSLVTIVVSAFIEAEYSFFNGFHCYHGILSIFLYVMVNNRFKSFFYVTAMTFCIGFVVTFLIVQSLAHYLTSRMQLLAFVYGIFISRSLPYMCWYFVNKKIPYESQLHSVATSLGSMRIIFCFFSMSIKIFLGRFKFTSGSEISSFDRMMPQLTVGINYFLTDKDLLWIPSVKYVGDKDKWSNLSFPTFLTYCFFMVSVIVYSAFPSLIHSIYSIYSTNIISLLTMIRAISHLFGSCFGISFPATISGNLSFLVITCLSYVIVIVNMYFYYKFYNMPILFFFELLTGFCLGYLWSYTLGTIVSTSLNRNCRHQDHKIDCCCGDKINNQCFCRLPFIIEELKQEAQNEGASMLRFFILKPTEQPEKKGQFPCSRAANNKGEQLRYHKESKNAVLIFVGPEVASQVGKVSERCAGANTECLRLIRAFSLESVTTSSCTRCQLTVRLEAKEIKDALPCKGCSEGSQCNCFSEPGKCCCIAFKSCSTQCKKANCKVHFCCCNDKCAACKDHIKSDKSDTARLFLCFKNDNGACTLKEIKPNDSTDFDGDFSKTNEFDITCMFFSDCCHVDLQVDLYCTMKNNFFRLTGINFPKKYTKPSYLFFSPSTAKCVHKRDPQCCCAHRDLVRLAVKYDPLRYDETCSIIYTSRTSTGGSSAASSSEQSVQSSSGASSGHTSGSTSGVSPQPTQGSSTGKCPEICALEVDTMDSFYKKIYPHRAKLVVLCLSIFSLLFFLTFLVISVIRASKRHYVFKPRVRLTSLVGIFSSNEYNSNSQIITRLNSLSEVAKLEDNIYRQKTKEYDQMMLAFRRQLGEDLAVRLLTKIENLSDTFLSNNGKPEYKRLDKGVIKWSHAVGFMYKYVIMHFFSIQKYFAVWEKNWAVEYRNYRRSIGLSIDQMSLKSKFSLTLMNDPKLSETKFNSIGISRLVTWNKVLKEVQLYSTLIEKEVHLSLETLPMKLGTRLEHFVERWDHRVENIVHWSKRMTNIYDWSNFLAQYARIKEWVHDVSPYLKGNSDVRFQLKDLNKGTEVFSQYRID</sequence>
<feature type="transmembrane region" description="Helical" evidence="2">
    <location>
        <begin position="92"/>
        <end position="118"/>
    </location>
</feature>
<accession>J4C3E9</accession>
<feature type="transmembrane region" description="Helical" evidence="2">
    <location>
        <begin position="12"/>
        <end position="32"/>
    </location>
</feature>
<dbReference type="EMBL" id="AP011947">
    <property type="protein sequence ID" value="BAM40321.1"/>
    <property type="molecule type" value="Genomic_DNA"/>
</dbReference>
<keyword evidence="2" id="KW-0472">Membrane</keyword>
<feature type="compositionally biased region" description="Low complexity" evidence="1">
    <location>
        <begin position="692"/>
        <end position="727"/>
    </location>
</feature>
<dbReference type="AlphaFoldDB" id="J4C3E9"/>
<dbReference type="KEGG" id="tot:TOT_020000580"/>
<dbReference type="eggNOG" id="ENOG502T20E">
    <property type="taxonomic scope" value="Eukaryota"/>
</dbReference>
<dbReference type="GeneID" id="20714718"/>
<name>J4C3E9_THEOR</name>
<evidence type="ECO:0000256" key="2">
    <source>
        <dbReference type="SAM" id="Phobius"/>
    </source>
</evidence>
<feature type="transmembrane region" description="Helical" evidence="2">
    <location>
        <begin position="764"/>
        <end position="786"/>
    </location>
</feature>
<reference evidence="3 4" key="1">
    <citation type="journal article" date="2012" name="MBio">
        <title>Comparative genome analysis of three eukaryotic parasites with differing abilities to transform leukocytes reveals key mediators of Theileria-induced leukocyte transformation.</title>
        <authorList>
            <person name="Hayashida K."/>
            <person name="Hara Y."/>
            <person name="Abe T."/>
            <person name="Yamasaki C."/>
            <person name="Toyoda A."/>
            <person name="Kosuge T."/>
            <person name="Suzuki Y."/>
            <person name="Sato Y."/>
            <person name="Kawashima S."/>
            <person name="Katayama T."/>
            <person name="Wakaguri H."/>
            <person name="Inoue N."/>
            <person name="Homma K."/>
            <person name="Tada-Umezaki M."/>
            <person name="Yagi Y."/>
            <person name="Fujii Y."/>
            <person name="Habara T."/>
            <person name="Kanehisa M."/>
            <person name="Watanabe H."/>
            <person name="Ito K."/>
            <person name="Gojobori T."/>
            <person name="Sugawara H."/>
            <person name="Imanishi T."/>
            <person name="Weir W."/>
            <person name="Gardner M."/>
            <person name="Pain A."/>
            <person name="Shiels B."/>
            <person name="Hattori M."/>
            <person name="Nene V."/>
            <person name="Sugimoto C."/>
        </authorList>
    </citation>
    <scope>NUCLEOTIDE SEQUENCE [LARGE SCALE GENOMIC DNA]</scope>
    <source>
        <strain evidence="3 4">Shintoku</strain>
    </source>
</reference>
<proteinExistence type="predicted"/>
<dbReference type="OrthoDB" id="361810at2759"/>
<feature type="transmembrane region" description="Helical" evidence="2">
    <location>
        <begin position="326"/>
        <end position="344"/>
    </location>
</feature>
<feature type="compositionally biased region" description="Polar residues" evidence="1">
    <location>
        <begin position="728"/>
        <end position="737"/>
    </location>
</feature>
<feature type="transmembrane region" description="Helical" evidence="2">
    <location>
        <begin position="44"/>
        <end position="60"/>
    </location>
</feature>
<feature type="transmembrane region" description="Helical" evidence="2">
    <location>
        <begin position="298"/>
        <end position="319"/>
    </location>
</feature>
<keyword evidence="2" id="KW-1133">Transmembrane helix</keyword>
<feature type="transmembrane region" description="Helical" evidence="2">
    <location>
        <begin position="66"/>
        <end position="85"/>
    </location>
</feature>
<evidence type="ECO:0000313" key="4">
    <source>
        <dbReference type="Proteomes" id="UP000003786"/>
    </source>
</evidence>
<feature type="transmembrane region" description="Helical" evidence="2">
    <location>
        <begin position="237"/>
        <end position="257"/>
    </location>
</feature>
<protein>
    <submittedName>
        <fullName evidence="3">Uncharacterized protein</fullName>
    </submittedName>
</protein>
<evidence type="ECO:0000256" key="1">
    <source>
        <dbReference type="SAM" id="MobiDB-lite"/>
    </source>
</evidence>
<keyword evidence="2" id="KW-0812">Transmembrane</keyword>
<keyword evidence="4" id="KW-1185">Reference proteome</keyword>
<dbReference type="STRING" id="869250.J4C3E9"/>
<feature type="transmembrane region" description="Helical" evidence="2">
    <location>
        <begin position="124"/>
        <end position="145"/>
    </location>
</feature>
<feature type="region of interest" description="Disordered" evidence="1">
    <location>
        <begin position="692"/>
        <end position="737"/>
    </location>
</feature>
<dbReference type="Proteomes" id="UP000003786">
    <property type="component" value="Chromosome 2"/>
</dbReference>
<evidence type="ECO:0000313" key="3">
    <source>
        <dbReference type="EMBL" id="BAM40321.1"/>
    </source>
</evidence>
<dbReference type="RefSeq" id="XP_009690622.1">
    <property type="nucleotide sequence ID" value="XM_009692327.1"/>
</dbReference>
<feature type="transmembrane region" description="Helical" evidence="2">
    <location>
        <begin position="269"/>
        <end position="292"/>
    </location>
</feature>
<dbReference type="VEuPathDB" id="PiroplasmaDB:TOT_020000580"/>
<organism evidence="3 4">
    <name type="scientific">Theileria orientalis strain Shintoku</name>
    <dbReference type="NCBI Taxonomy" id="869250"/>
    <lineage>
        <taxon>Eukaryota</taxon>
        <taxon>Sar</taxon>
        <taxon>Alveolata</taxon>
        <taxon>Apicomplexa</taxon>
        <taxon>Aconoidasida</taxon>
        <taxon>Piroplasmida</taxon>
        <taxon>Theileriidae</taxon>
        <taxon>Theileria</taxon>
    </lineage>
</organism>
<gene>
    <name evidence="3" type="ORF">TOT_020000580</name>
</gene>
<dbReference type="OMA" id="HTICIGY"/>